<keyword evidence="1" id="KW-1133">Transmembrane helix</keyword>
<dbReference type="EC" id="3.1.-.-" evidence="3"/>
<dbReference type="GO" id="GO:0016787">
    <property type="term" value="F:hydrolase activity"/>
    <property type="evidence" value="ECO:0007669"/>
    <property type="project" value="UniProtKB-KW"/>
</dbReference>
<gene>
    <name evidence="3" type="ORF">ABC974_05550</name>
</gene>
<protein>
    <submittedName>
        <fullName evidence="3">Dienelactone hydrolase family protein</fullName>
        <ecNumber evidence="3">3.1.-.-</ecNumber>
    </submittedName>
</protein>
<reference evidence="3 4" key="1">
    <citation type="submission" date="2024-05" db="EMBL/GenBank/DDBJ databases">
        <authorList>
            <person name="Liu Q."/>
            <person name="Xin Y.-H."/>
        </authorList>
    </citation>
    <scope>NUCLEOTIDE SEQUENCE [LARGE SCALE GENOMIC DNA]</scope>
    <source>
        <strain evidence="3 4">CGMCC 1.10181</strain>
    </source>
</reference>
<dbReference type="InterPro" id="IPR002925">
    <property type="entry name" value="Dienelactn_hydro"/>
</dbReference>
<dbReference type="SUPFAM" id="SSF53474">
    <property type="entry name" value="alpha/beta-Hydrolases"/>
    <property type="match status" value="1"/>
</dbReference>
<dbReference type="Gene3D" id="3.40.50.1820">
    <property type="entry name" value="alpha/beta hydrolase"/>
    <property type="match status" value="1"/>
</dbReference>
<dbReference type="PROSITE" id="PS51318">
    <property type="entry name" value="TAT"/>
    <property type="match status" value="1"/>
</dbReference>
<sequence length="292" mass="30866">MSDLRDRAIQIYDAFTHEHRDRRTLLRQMAVLAGSVAAAETLIAGIAASPAAAAITQPDDKRLKTRKGAHILPDGKNINGYFAVRADLAHKAGAVMVIHENRGLNAHIEDITRRIALEGFLAFAPDFLSDQGGTPADENAARDLIAKVDYDSIVAEALGVIGMLKRIGGANGKVGTVGFCWGGGLVDRVAVAAGGALAAAVPYYGPAPEPAEAVKVKAAMLLHYAGKDTRVNSTGAPWAAALEAAGKDVQAYTYEGVDHAFNNDTSVERYNAPAATLAWQRTIAFFHAHLDT</sequence>
<dbReference type="Proteomes" id="UP001419910">
    <property type="component" value="Unassembled WGS sequence"/>
</dbReference>
<evidence type="ECO:0000313" key="3">
    <source>
        <dbReference type="EMBL" id="MEN2789083.1"/>
    </source>
</evidence>
<evidence type="ECO:0000259" key="2">
    <source>
        <dbReference type="Pfam" id="PF01738"/>
    </source>
</evidence>
<dbReference type="PANTHER" id="PTHR46623:SF6">
    <property type="entry name" value="ALPHA_BETA-HYDROLASES SUPERFAMILY PROTEIN"/>
    <property type="match status" value="1"/>
</dbReference>
<organism evidence="3 4">
    <name type="scientific">Sphingomonas oligophenolica</name>
    <dbReference type="NCBI Taxonomy" id="301154"/>
    <lineage>
        <taxon>Bacteria</taxon>
        <taxon>Pseudomonadati</taxon>
        <taxon>Pseudomonadota</taxon>
        <taxon>Alphaproteobacteria</taxon>
        <taxon>Sphingomonadales</taxon>
        <taxon>Sphingomonadaceae</taxon>
        <taxon>Sphingomonas</taxon>
    </lineage>
</organism>
<proteinExistence type="predicted"/>
<evidence type="ECO:0000256" key="1">
    <source>
        <dbReference type="SAM" id="Phobius"/>
    </source>
</evidence>
<dbReference type="InterPro" id="IPR006311">
    <property type="entry name" value="TAT_signal"/>
</dbReference>
<dbReference type="PANTHER" id="PTHR46623">
    <property type="entry name" value="CARBOXYMETHYLENEBUTENOLIDASE-RELATED"/>
    <property type="match status" value="1"/>
</dbReference>
<dbReference type="EMBL" id="JBDIME010000003">
    <property type="protein sequence ID" value="MEN2789083.1"/>
    <property type="molecule type" value="Genomic_DNA"/>
</dbReference>
<dbReference type="RefSeq" id="WP_343891741.1">
    <property type="nucleotide sequence ID" value="NZ_BAAAEH010000047.1"/>
</dbReference>
<keyword evidence="1" id="KW-0472">Membrane</keyword>
<accession>A0ABU9XZU9</accession>
<dbReference type="InterPro" id="IPR051049">
    <property type="entry name" value="Dienelactone_hydrolase-like"/>
</dbReference>
<name>A0ABU9XZU9_9SPHN</name>
<keyword evidence="3" id="KW-0378">Hydrolase</keyword>
<feature type="transmembrane region" description="Helical" evidence="1">
    <location>
        <begin position="30"/>
        <end position="55"/>
    </location>
</feature>
<dbReference type="InterPro" id="IPR029058">
    <property type="entry name" value="AB_hydrolase_fold"/>
</dbReference>
<comment type="caution">
    <text evidence="3">The sequence shown here is derived from an EMBL/GenBank/DDBJ whole genome shotgun (WGS) entry which is preliminary data.</text>
</comment>
<feature type="domain" description="Dienelactone hydrolase" evidence="2">
    <location>
        <begin position="80"/>
        <end position="289"/>
    </location>
</feature>
<keyword evidence="4" id="KW-1185">Reference proteome</keyword>
<keyword evidence="1" id="KW-0812">Transmembrane</keyword>
<evidence type="ECO:0000313" key="4">
    <source>
        <dbReference type="Proteomes" id="UP001419910"/>
    </source>
</evidence>
<dbReference type="Pfam" id="PF01738">
    <property type="entry name" value="DLH"/>
    <property type="match status" value="1"/>
</dbReference>